<organism evidence="1 2">
    <name type="scientific">Cichorium intybus</name>
    <name type="common">Chicory</name>
    <dbReference type="NCBI Taxonomy" id="13427"/>
    <lineage>
        <taxon>Eukaryota</taxon>
        <taxon>Viridiplantae</taxon>
        <taxon>Streptophyta</taxon>
        <taxon>Embryophyta</taxon>
        <taxon>Tracheophyta</taxon>
        <taxon>Spermatophyta</taxon>
        <taxon>Magnoliopsida</taxon>
        <taxon>eudicotyledons</taxon>
        <taxon>Gunneridae</taxon>
        <taxon>Pentapetalae</taxon>
        <taxon>asterids</taxon>
        <taxon>campanulids</taxon>
        <taxon>Asterales</taxon>
        <taxon>Asteraceae</taxon>
        <taxon>Cichorioideae</taxon>
        <taxon>Cichorieae</taxon>
        <taxon>Cichoriinae</taxon>
        <taxon>Cichorium</taxon>
    </lineage>
</organism>
<gene>
    <name evidence="1" type="ORF">L2E82_36735</name>
</gene>
<evidence type="ECO:0000313" key="2">
    <source>
        <dbReference type="Proteomes" id="UP001055811"/>
    </source>
</evidence>
<name>A0ACB9AD27_CICIN</name>
<dbReference type="EMBL" id="CM042015">
    <property type="protein sequence ID" value="KAI3707855.1"/>
    <property type="molecule type" value="Genomic_DNA"/>
</dbReference>
<reference evidence="1 2" key="2">
    <citation type="journal article" date="2022" name="Mol. Ecol. Resour.">
        <title>The genomes of chicory, endive, great burdock and yacon provide insights into Asteraceae paleo-polyploidization history and plant inulin production.</title>
        <authorList>
            <person name="Fan W."/>
            <person name="Wang S."/>
            <person name="Wang H."/>
            <person name="Wang A."/>
            <person name="Jiang F."/>
            <person name="Liu H."/>
            <person name="Zhao H."/>
            <person name="Xu D."/>
            <person name="Zhang Y."/>
        </authorList>
    </citation>
    <scope>NUCLEOTIDE SEQUENCE [LARGE SCALE GENOMIC DNA]</scope>
    <source>
        <strain evidence="2">cv. Punajuju</strain>
        <tissue evidence="1">Leaves</tissue>
    </source>
</reference>
<evidence type="ECO:0000313" key="1">
    <source>
        <dbReference type="EMBL" id="KAI3707855.1"/>
    </source>
</evidence>
<reference evidence="2" key="1">
    <citation type="journal article" date="2022" name="Mol. Ecol. Resour.">
        <title>The genomes of chicory, endive, great burdock and yacon provide insights into Asteraceae palaeo-polyploidization history and plant inulin production.</title>
        <authorList>
            <person name="Fan W."/>
            <person name="Wang S."/>
            <person name="Wang H."/>
            <person name="Wang A."/>
            <person name="Jiang F."/>
            <person name="Liu H."/>
            <person name="Zhao H."/>
            <person name="Xu D."/>
            <person name="Zhang Y."/>
        </authorList>
    </citation>
    <scope>NUCLEOTIDE SEQUENCE [LARGE SCALE GENOMIC DNA]</scope>
    <source>
        <strain evidence="2">cv. Punajuju</strain>
    </source>
</reference>
<proteinExistence type="predicted"/>
<sequence>MDDGDDDWSAPLEKTMPMCTIFSGGSLMHTQEFRQESGRSREEVAVTTVMIFFTIVMMVTRIGATMVATGRVTVR</sequence>
<protein>
    <submittedName>
        <fullName evidence="1">Uncharacterized protein</fullName>
    </submittedName>
</protein>
<dbReference type="Proteomes" id="UP001055811">
    <property type="component" value="Linkage Group LG07"/>
</dbReference>
<comment type="caution">
    <text evidence="1">The sequence shown here is derived from an EMBL/GenBank/DDBJ whole genome shotgun (WGS) entry which is preliminary data.</text>
</comment>
<accession>A0ACB9AD27</accession>
<keyword evidence="2" id="KW-1185">Reference proteome</keyword>